<sequence>MWAGRALTGRAEGNSNFLLTGWDPSGGAEGERHGLREEGSGRDEGRGKEGGREGEERIKGKMVLSVYQGPLQAPAESILPDRRGLNGFQVWSERGRCTLGFLRETTGRGGPKFTRACVLDALLFRSLTLLSPDQRPACPCQDPVRAEVTAV</sequence>
<evidence type="ECO:0000313" key="2">
    <source>
        <dbReference type="EMBL" id="KAG9340350.1"/>
    </source>
</evidence>
<evidence type="ECO:0000256" key="1">
    <source>
        <dbReference type="SAM" id="MobiDB-lite"/>
    </source>
</evidence>
<dbReference type="Proteomes" id="UP000824540">
    <property type="component" value="Unassembled WGS sequence"/>
</dbReference>
<evidence type="ECO:0000313" key="3">
    <source>
        <dbReference type="Proteomes" id="UP000824540"/>
    </source>
</evidence>
<gene>
    <name evidence="2" type="ORF">JZ751_021463</name>
</gene>
<feature type="region of interest" description="Disordered" evidence="1">
    <location>
        <begin position="13"/>
        <end position="58"/>
    </location>
</feature>
<keyword evidence="3" id="KW-1185">Reference proteome</keyword>
<reference evidence="2" key="1">
    <citation type="thesis" date="2021" institute="BYU ScholarsArchive" country="Provo, UT, USA">
        <title>Applications of and Algorithms for Genome Assembly and Genomic Analyses with an Emphasis on Marine Teleosts.</title>
        <authorList>
            <person name="Pickett B.D."/>
        </authorList>
    </citation>
    <scope>NUCLEOTIDE SEQUENCE</scope>
    <source>
        <strain evidence="2">HI-2016</strain>
    </source>
</reference>
<protein>
    <submittedName>
        <fullName evidence="2">Uncharacterized protein</fullName>
    </submittedName>
</protein>
<comment type="caution">
    <text evidence="2">The sequence shown here is derived from an EMBL/GenBank/DDBJ whole genome shotgun (WGS) entry which is preliminary data.</text>
</comment>
<feature type="compositionally biased region" description="Basic and acidic residues" evidence="1">
    <location>
        <begin position="29"/>
        <end position="58"/>
    </location>
</feature>
<dbReference type="AlphaFoldDB" id="A0A8T2NM95"/>
<dbReference type="EMBL" id="JAFBMS010000043">
    <property type="protein sequence ID" value="KAG9340350.1"/>
    <property type="molecule type" value="Genomic_DNA"/>
</dbReference>
<name>A0A8T2NM95_9TELE</name>
<organism evidence="2 3">
    <name type="scientific">Albula glossodonta</name>
    <name type="common">roundjaw bonefish</name>
    <dbReference type="NCBI Taxonomy" id="121402"/>
    <lineage>
        <taxon>Eukaryota</taxon>
        <taxon>Metazoa</taxon>
        <taxon>Chordata</taxon>
        <taxon>Craniata</taxon>
        <taxon>Vertebrata</taxon>
        <taxon>Euteleostomi</taxon>
        <taxon>Actinopterygii</taxon>
        <taxon>Neopterygii</taxon>
        <taxon>Teleostei</taxon>
        <taxon>Albuliformes</taxon>
        <taxon>Albulidae</taxon>
        <taxon>Albula</taxon>
    </lineage>
</organism>
<proteinExistence type="predicted"/>
<accession>A0A8T2NM95</accession>